<keyword evidence="8" id="KW-1185">Reference proteome</keyword>
<dbReference type="GeneID" id="95551072"/>
<feature type="transmembrane region" description="Helical" evidence="5">
    <location>
        <begin position="87"/>
        <end position="104"/>
    </location>
</feature>
<evidence type="ECO:0000259" key="6">
    <source>
        <dbReference type="Pfam" id="PF00916"/>
    </source>
</evidence>
<reference evidence="8" key="1">
    <citation type="submission" date="2017-04" db="EMBL/GenBank/DDBJ databases">
        <authorList>
            <person name="Varghese N."/>
            <person name="Submissions S."/>
        </authorList>
    </citation>
    <scope>NUCLEOTIDE SEQUENCE [LARGE SCALE GENOMIC DNA]</scope>
    <source>
        <strain evidence="8">Ballard 720</strain>
    </source>
</reference>
<dbReference type="PANTHER" id="PTHR11814">
    <property type="entry name" value="SULFATE TRANSPORTER"/>
    <property type="match status" value="1"/>
</dbReference>
<dbReference type="GO" id="GO:0016020">
    <property type="term" value="C:membrane"/>
    <property type="evidence" value="ECO:0007669"/>
    <property type="project" value="UniProtKB-SubCell"/>
</dbReference>
<evidence type="ECO:0000256" key="4">
    <source>
        <dbReference type="ARBA" id="ARBA00023136"/>
    </source>
</evidence>
<evidence type="ECO:0000256" key="2">
    <source>
        <dbReference type="ARBA" id="ARBA00022692"/>
    </source>
</evidence>
<feature type="transmembrane region" description="Helical" evidence="5">
    <location>
        <begin position="293"/>
        <end position="311"/>
    </location>
</feature>
<comment type="subcellular location">
    <subcellularLocation>
        <location evidence="1">Membrane</location>
        <topology evidence="1">Multi-pass membrane protein</topology>
    </subcellularLocation>
</comment>
<dbReference type="Proteomes" id="UP000192911">
    <property type="component" value="Unassembled WGS sequence"/>
</dbReference>
<dbReference type="GO" id="GO:0055085">
    <property type="term" value="P:transmembrane transport"/>
    <property type="evidence" value="ECO:0007669"/>
    <property type="project" value="InterPro"/>
</dbReference>
<dbReference type="InterPro" id="IPR011547">
    <property type="entry name" value="SLC26A/SulP_dom"/>
</dbReference>
<feature type="transmembrane region" description="Helical" evidence="5">
    <location>
        <begin position="40"/>
        <end position="56"/>
    </location>
</feature>
<feature type="domain" description="SLC26A/SulP transporter" evidence="6">
    <location>
        <begin position="12"/>
        <end position="375"/>
    </location>
</feature>
<feature type="transmembrane region" description="Helical" evidence="5">
    <location>
        <begin position="186"/>
        <end position="207"/>
    </location>
</feature>
<feature type="transmembrane region" description="Helical" evidence="5">
    <location>
        <begin position="116"/>
        <end position="135"/>
    </location>
</feature>
<sequence>MNHAKLAATLPRDCFSGTVVFLVALPLCLGIAQASGVEPFAGLLAGMIGGLVIALLSGSRLSVSGPAAGLIMIVVDGIANVGGFSAFLSALVVGGAMQFLFGVLKAGRFAAYVPSPVIKGMLAAIGLLLIIKQTPVALGLGAAGTPGTMGLETPFGPMAFGASGIALVSLAILFGWESRFVRRLPVVSQVPAPLVVVAFGIAATAAFDAWAPALALPAASRVNLAPLDSLGALAGVLTSPDMSALANLDVWRLAATIAIVASLETLLCLEAIEQMDPQKRSASPDRELKAQGVGNMLAGLLGALPITSVIVRSSANLHAGAQTRWSSFIHGVLLLASVFALSGLLNRIPLACLAAILIATGYKLAKPALFVDTARRGLNAFVPFIATIAGVLATDLLIGIACGLACSIVLALHPNLRHPFSIARHGNEFLLLFRKDVTCFIRAKLKTHLAELPDRATLIVDTSRADFVDPDVRSLIAEFAAQSAHRGISVSWR</sequence>
<feature type="transmembrane region" description="Helical" evidence="5">
    <location>
        <begin position="155"/>
        <end position="174"/>
    </location>
</feature>
<gene>
    <name evidence="7" type="ORF">SAMN06295900_11997</name>
</gene>
<dbReference type="InterPro" id="IPR001902">
    <property type="entry name" value="SLC26A/SulP_fam"/>
</dbReference>
<organism evidence="7 8">
    <name type="scientific">Trinickia caryophylli</name>
    <name type="common">Paraburkholderia caryophylli</name>
    <dbReference type="NCBI Taxonomy" id="28094"/>
    <lineage>
        <taxon>Bacteria</taxon>
        <taxon>Pseudomonadati</taxon>
        <taxon>Pseudomonadota</taxon>
        <taxon>Betaproteobacteria</taxon>
        <taxon>Burkholderiales</taxon>
        <taxon>Burkholderiaceae</taxon>
        <taxon>Trinickia</taxon>
    </lineage>
</organism>
<dbReference type="STRING" id="28094.SAMN06295900_11997"/>
<protein>
    <submittedName>
        <fullName evidence="7">Sulfate permease, MFS superfamily</fullName>
    </submittedName>
</protein>
<evidence type="ECO:0000256" key="1">
    <source>
        <dbReference type="ARBA" id="ARBA00004141"/>
    </source>
</evidence>
<keyword evidence="3 5" id="KW-1133">Transmembrane helix</keyword>
<keyword evidence="2 5" id="KW-0812">Transmembrane</keyword>
<evidence type="ECO:0000256" key="5">
    <source>
        <dbReference type="SAM" id="Phobius"/>
    </source>
</evidence>
<feature type="transmembrane region" description="Helical" evidence="5">
    <location>
        <begin position="250"/>
        <end position="272"/>
    </location>
</feature>
<dbReference type="RefSeq" id="WP_085230250.1">
    <property type="nucleotide sequence ID" value="NZ_BSQD01000017.1"/>
</dbReference>
<keyword evidence="4 5" id="KW-0472">Membrane</keyword>
<dbReference type="AlphaFoldDB" id="A0A1X7GZI2"/>
<evidence type="ECO:0000256" key="3">
    <source>
        <dbReference type="ARBA" id="ARBA00022989"/>
    </source>
</evidence>
<proteinExistence type="predicted"/>
<feature type="transmembrane region" description="Helical" evidence="5">
    <location>
        <begin position="385"/>
        <end position="412"/>
    </location>
</feature>
<dbReference type="Pfam" id="PF00916">
    <property type="entry name" value="Sulfate_transp"/>
    <property type="match status" value="1"/>
</dbReference>
<evidence type="ECO:0000313" key="7">
    <source>
        <dbReference type="EMBL" id="SMF77004.1"/>
    </source>
</evidence>
<evidence type="ECO:0000313" key="8">
    <source>
        <dbReference type="Proteomes" id="UP000192911"/>
    </source>
</evidence>
<dbReference type="EMBL" id="FXAH01000019">
    <property type="protein sequence ID" value="SMF77004.1"/>
    <property type="molecule type" value="Genomic_DNA"/>
</dbReference>
<accession>A0A1X7GZI2</accession>
<dbReference type="OrthoDB" id="9769739at2"/>
<name>A0A1X7GZI2_TRICW</name>